<keyword evidence="3" id="KW-1185">Reference proteome</keyword>
<sequence>MKYFSIIKTLDGSLVYPDYTASIQVTGFGLRLLLQVTGGFHDAKQRAHWEKKAERKELLMHQMKQYHKRKKQFQDIANAKESNDIKTIQDNIEITWNYITETLVDTARATLPHKKEDQRKGKLSGSGRNLSKPKSCTINNHLVKAVLKARQKHERAKMLAKQLLTEIDDEEWDTILKSVNEKSAAGVTGVNYIMIKKLPPGLQNLI</sequence>
<dbReference type="AlphaFoldDB" id="A0A2P4PV99"/>
<dbReference type="VEuPathDB" id="FungiDB:RhiirFUN_016275"/>
<reference evidence="2 3" key="2">
    <citation type="journal article" date="2018" name="New Phytol.">
        <title>High intraspecific genome diversity in the model arbuscular mycorrhizal symbiont Rhizophagus irregularis.</title>
        <authorList>
            <person name="Chen E.C.H."/>
            <person name="Morin E."/>
            <person name="Beaudet D."/>
            <person name="Noel J."/>
            <person name="Yildirir G."/>
            <person name="Ndikumana S."/>
            <person name="Charron P."/>
            <person name="St-Onge C."/>
            <person name="Giorgi J."/>
            <person name="Kruger M."/>
            <person name="Marton T."/>
            <person name="Ropars J."/>
            <person name="Grigoriev I.V."/>
            <person name="Hainaut M."/>
            <person name="Henrissat B."/>
            <person name="Roux C."/>
            <person name="Martin F."/>
            <person name="Corradi N."/>
        </authorList>
    </citation>
    <scope>NUCLEOTIDE SEQUENCE [LARGE SCALE GENOMIC DNA]</scope>
    <source>
        <strain evidence="2 3">DAOM 197198</strain>
    </source>
</reference>
<dbReference type="Proteomes" id="UP000018888">
    <property type="component" value="Unassembled WGS sequence"/>
</dbReference>
<evidence type="ECO:0000256" key="1">
    <source>
        <dbReference type="SAM" id="MobiDB-lite"/>
    </source>
</evidence>
<evidence type="ECO:0000313" key="2">
    <source>
        <dbReference type="EMBL" id="POG69298.1"/>
    </source>
</evidence>
<reference evidence="2 3" key="1">
    <citation type="journal article" date="2013" name="Proc. Natl. Acad. Sci. U.S.A.">
        <title>Genome of an arbuscular mycorrhizal fungus provides insight into the oldest plant symbiosis.</title>
        <authorList>
            <person name="Tisserant E."/>
            <person name="Malbreil M."/>
            <person name="Kuo A."/>
            <person name="Kohler A."/>
            <person name="Symeonidi A."/>
            <person name="Balestrini R."/>
            <person name="Charron P."/>
            <person name="Duensing N."/>
            <person name="Frei Dit Frey N."/>
            <person name="Gianinazzi-Pearson V."/>
            <person name="Gilbert L.B."/>
            <person name="Handa Y."/>
            <person name="Herr J.R."/>
            <person name="Hijri M."/>
            <person name="Koul R."/>
            <person name="Kawaguchi M."/>
            <person name="Krajinski F."/>
            <person name="Lammers P.J."/>
            <person name="Masclaux F.G."/>
            <person name="Murat C."/>
            <person name="Morin E."/>
            <person name="Ndikumana S."/>
            <person name="Pagni M."/>
            <person name="Petitpierre D."/>
            <person name="Requena N."/>
            <person name="Rosikiewicz P."/>
            <person name="Riley R."/>
            <person name="Saito K."/>
            <person name="San Clemente H."/>
            <person name="Shapiro H."/>
            <person name="van Tuinen D."/>
            <person name="Becard G."/>
            <person name="Bonfante P."/>
            <person name="Paszkowski U."/>
            <person name="Shachar-Hill Y.Y."/>
            <person name="Tuskan G.A."/>
            <person name="Young P.W."/>
            <person name="Sanders I.R."/>
            <person name="Henrissat B."/>
            <person name="Rensing S.A."/>
            <person name="Grigoriev I.V."/>
            <person name="Corradi N."/>
            <person name="Roux C."/>
            <person name="Martin F."/>
        </authorList>
    </citation>
    <scope>NUCLEOTIDE SEQUENCE [LARGE SCALE GENOMIC DNA]</scope>
    <source>
        <strain evidence="2 3">DAOM 197198</strain>
    </source>
</reference>
<organism evidence="2 3">
    <name type="scientific">Rhizophagus irregularis (strain DAOM 181602 / DAOM 197198 / MUCL 43194)</name>
    <name type="common">Arbuscular mycorrhizal fungus</name>
    <name type="synonym">Glomus intraradices</name>
    <dbReference type="NCBI Taxonomy" id="747089"/>
    <lineage>
        <taxon>Eukaryota</taxon>
        <taxon>Fungi</taxon>
        <taxon>Fungi incertae sedis</taxon>
        <taxon>Mucoromycota</taxon>
        <taxon>Glomeromycotina</taxon>
        <taxon>Glomeromycetes</taxon>
        <taxon>Glomerales</taxon>
        <taxon>Glomeraceae</taxon>
        <taxon>Rhizophagus</taxon>
    </lineage>
</organism>
<evidence type="ECO:0000313" key="3">
    <source>
        <dbReference type="Proteomes" id="UP000018888"/>
    </source>
</evidence>
<accession>A0A2P4PV99</accession>
<dbReference type="EMBL" id="AUPC02000138">
    <property type="protein sequence ID" value="POG69298.1"/>
    <property type="molecule type" value="Genomic_DNA"/>
</dbReference>
<gene>
    <name evidence="2" type="ORF">GLOIN_2v1777254</name>
</gene>
<name>A0A2P4PV99_RHIID</name>
<proteinExistence type="predicted"/>
<feature type="region of interest" description="Disordered" evidence="1">
    <location>
        <begin position="110"/>
        <end position="134"/>
    </location>
</feature>
<protein>
    <submittedName>
        <fullName evidence="2">Uncharacterized protein</fullName>
    </submittedName>
</protein>
<comment type="caution">
    <text evidence="2">The sequence shown here is derived from an EMBL/GenBank/DDBJ whole genome shotgun (WGS) entry which is preliminary data.</text>
</comment>